<evidence type="ECO:0000313" key="2">
    <source>
        <dbReference type="Proteomes" id="UP000014634"/>
    </source>
</evidence>
<organism evidence="1 2">
    <name type="scientific">Treponema medium ATCC 700293</name>
    <dbReference type="NCBI Taxonomy" id="1125700"/>
    <lineage>
        <taxon>Bacteria</taxon>
        <taxon>Pseudomonadati</taxon>
        <taxon>Spirochaetota</taxon>
        <taxon>Spirochaetia</taxon>
        <taxon>Spirochaetales</taxon>
        <taxon>Treponemataceae</taxon>
        <taxon>Treponema</taxon>
    </lineage>
</organism>
<proteinExistence type="predicted"/>
<name>A0AA87TG26_TREMD</name>
<accession>A0AA87TG26</accession>
<protein>
    <submittedName>
        <fullName evidence="1">Uncharacterized protein</fullName>
    </submittedName>
</protein>
<dbReference type="EMBL" id="ATFE01000001">
    <property type="protein sequence ID" value="EPF30162.1"/>
    <property type="molecule type" value="Genomic_DNA"/>
</dbReference>
<evidence type="ECO:0000313" key="1">
    <source>
        <dbReference type="EMBL" id="EPF30162.1"/>
    </source>
</evidence>
<gene>
    <name evidence="1" type="ORF">HMPREF9195_00178</name>
</gene>
<dbReference type="Proteomes" id="UP000014634">
    <property type="component" value="Unassembled WGS sequence"/>
</dbReference>
<sequence length="496" mass="54660">MFKYLKRYVFALVYVLLATLLSAQTVSSKKDIAVFRLSHSGYVPSEVAARIDQRIIGIVTSFKRFNVIGMEYRLNSSTIASFIDQIKRTKEQRSEMSETVLSGEEAFTRADWERLTGAFLVFAPRITDYDEKLIFEETEVEGKKVIKKYWMVRIEGALSILDVSGSAGERVIPLSVRKIAKRRSDAVDDAITSLLSSIYTAIKFEPEFALASGILAVDRKNNTVTIELGKDIGINAGDEYILQKSISVAGKQSVKETGLLIISEVHDTFSIAKVIYADQPIVEGDGVKELLKSGILLQGYAGITVPITGVMTRNLKEYLRVQPTFGIRAVYHANFHLSISIGYEYAMQQPIGEASVLSAKPMRLTPFGTGYLGVGVYNFYTSRFKITPELQFCFSGTSVAAQTGSSKLGSTAVTAAQLGGRVLVSADYFISRNWTIGGSAGFGYMHNLLSPAQAAEKLKNESLFPNPGLNKVNDYAWDILSSHLNFYAFIGITGRF</sequence>
<reference evidence="1 2" key="1">
    <citation type="submission" date="2013-04" db="EMBL/GenBank/DDBJ databases">
        <title>The Genome Sequence of Treponema medium ATCC 700293.</title>
        <authorList>
            <consortium name="The Broad Institute Genomics Platform"/>
            <person name="Earl A."/>
            <person name="Ward D."/>
            <person name="Feldgarden M."/>
            <person name="Gevers D."/>
            <person name="Leonetti C."/>
            <person name="Blanton J.M."/>
            <person name="Dewhirst F.E."/>
            <person name="Izard J."/>
            <person name="Walker B."/>
            <person name="Young S."/>
            <person name="Zeng Q."/>
            <person name="Gargeya S."/>
            <person name="Fitzgerald M."/>
            <person name="Haas B."/>
            <person name="Abouelleil A."/>
            <person name="Allen A.W."/>
            <person name="Alvarado L."/>
            <person name="Arachchi H.M."/>
            <person name="Berlin A.M."/>
            <person name="Chapman S.B."/>
            <person name="Gainer-Dewar J."/>
            <person name="Goldberg J."/>
            <person name="Griggs A."/>
            <person name="Gujja S."/>
            <person name="Hansen M."/>
            <person name="Howarth C."/>
            <person name="Imamovic A."/>
            <person name="Ireland A."/>
            <person name="Larimer J."/>
            <person name="McCowan C."/>
            <person name="Murphy C."/>
            <person name="Pearson M."/>
            <person name="Poon T.W."/>
            <person name="Priest M."/>
            <person name="Roberts A."/>
            <person name="Saif S."/>
            <person name="Shea T."/>
            <person name="Sisk P."/>
            <person name="Sykes S."/>
            <person name="Wortman J."/>
            <person name="Nusbaum C."/>
            <person name="Birren B."/>
        </authorList>
    </citation>
    <scope>NUCLEOTIDE SEQUENCE [LARGE SCALE GENOMIC DNA]</scope>
    <source>
        <strain evidence="1 2">ATCC 700293</strain>
    </source>
</reference>
<dbReference type="AlphaFoldDB" id="A0AA87TG26"/>
<comment type="caution">
    <text evidence="1">The sequence shown here is derived from an EMBL/GenBank/DDBJ whole genome shotgun (WGS) entry which is preliminary data.</text>
</comment>